<evidence type="ECO:0000259" key="2">
    <source>
        <dbReference type="Pfam" id="PF22763"/>
    </source>
</evidence>
<sequence>MWSWDRSPKQGRWTKVPRQLDGRNASSTNPATWAAFADALAAYRGTSDSAGGTGERSFAGLGFFLGDGWSGVDVDGCFHQGSMTALGRSLLERFPTYAERSPTGTGYKLFFRADLTSALDALGLKTGGKNTVLDVEIYTRGRFFTVTSEVLAGEAVADCQAEGERLVTELLAPDIEPAAPKPESRRATAGTHVPPAGCDVLRLMLENPKNGSKIRALYDGEASAYKSQSDADLALCCHLAFWFDKDAGRIESVFNQSKLGERKKWTTRPEYRSRTIAKAIASTKDTYQPRARPTVGSAYRADAATAPAGSTLEDAAHEVCIPKPEEGEQWNDPFRLARLLVDASRTPEGHPTIVQWCDEYHAWETAWRPVPDSDLDARIARHCREVFVADMPARKAAAEAASDGKKELKPPTIFPVTGKTKGDVRVNLSGLVNHPDSGIDAPFWLWGDESQRVTEVVAAPNGLFTIGDIAAGRGPFEPPTPRLFTFNALPFTVPAEEQSEPTLWM</sequence>
<organism evidence="3 4">
    <name type="scientific">Gemmata palustris</name>
    <dbReference type="NCBI Taxonomy" id="2822762"/>
    <lineage>
        <taxon>Bacteria</taxon>
        <taxon>Pseudomonadati</taxon>
        <taxon>Planctomycetota</taxon>
        <taxon>Planctomycetia</taxon>
        <taxon>Gemmatales</taxon>
        <taxon>Gemmataceae</taxon>
        <taxon>Gemmata</taxon>
    </lineage>
</organism>
<feature type="domain" description="NrS-1 polymerase-like HBD" evidence="2">
    <location>
        <begin position="228"/>
        <end position="289"/>
    </location>
</feature>
<reference evidence="3 4" key="1">
    <citation type="submission" date="2021-04" db="EMBL/GenBank/DDBJ databases">
        <authorList>
            <person name="Ivanova A."/>
        </authorList>
    </citation>
    <scope>NUCLEOTIDE SEQUENCE [LARGE SCALE GENOMIC DNA]</scope>
    <source>
        <strain evidence="3 4">G18</strain>
    </source>
</reference>
<evidence type="ECO:0000256" key="1">
    <source>
        <dbReference type="SAM" id="MobiDB-lite"/>
    </source>
</evidence>
<gene>
    <name evidence="3" type="ORF">J8F10_31885</name>
</gene>
<dbReference type="InterPro" id="IPR054468">
    <property type="entry name" value="NrSPol-like_HBD"/>
</dbReference>
<keyword evidence="4" id="KW-1185">Reference proteome</keyword>
<comment type="caution">
    <text evidence="3">The sequence shown here is derived from an EMBL/GenBank/DDBJ whole genome shotgun (WGS) entry which is preliminary data.</text>
</comment>
<dbReference type="RefSeq" id="WP_210660725.1">
    <property type="nucleotide sequence ID" value="NZ_JAGKQQ010000001.1"/>
</dbReference>
<feature type="region of interest" description="Disordered" evidence="1">
    <location>
        <begin position="1"/>
        <end position="27"/>
    </location>
</feature>
<protein>
    <recommendedName>
        <fullName evidence="2">NrS-1 polymerase-like HBD domain-containing protein</fullName>
    </recommendedName>
</protein>
<accession>A0ABS5C1K4</accession>
<evidence type="ECO:0000313" key="4">
    <source>
        <dbReference type="Proteomes" id="UP000676565"/>
    </source>
</evidence>
<evidence type="ECO:0000313" key="3">
    <source>
        <dbReference type="EMBL" id="MBP3959873.1"/>
    </source>
</evidence>
<dbReference type="Proteomes" id="UP000676565">
    <property type="component" value="Unassembled WGS sequence"/>
</dbReference>
<proteinExistence type="predicted"/>
<dbReference type="EMBL" id="JAGKQQ010000001">
    <property type="protein sequence ID" value="MBP3959873.1"/>
    <property type="molecule type" value="Genomic_DNA"/>
</dbReference>
<name>A0ABS5C1K4_9BACT</name>
<dbReference type="Pfam" id="PF22763">
    <property type="entry name" value="NrS1-1_pol-like_HBD"/>
    <property type="match status" value="1"/>
</dbReference>